<dbReference type="Pfam" id="PF12705">
    <property type="entry name" value="PDDEXK_1"/>
    <property type="match status" value="1"/>
</dbReference>
<dbReference type="EC" id="3.1.11.5" evidence="15"/>
<evidence type="ECO:0000259" key="17">
    <source>
        <dbReference type="PROSITE" id="PS51198"/>
    </source>
</evidence>
<keyword evidence="12 15" id="KW-0413">Isomerase</keyword>
<dbReference type="HAMAP" id="MF_01485">
    <property type="entry name" value="RecB"/>
    <property type="match status" value="1"/>
</dbReference>
<comment type="catalytic activity">
    <reaction evidence="15">
        <text>Exonucleolytic cleavage (in the presence of ATP) in either 5'- to 3'- or 3'- to 5'-direction to yield 5'-phosphooligonucleotides.</text>
        <dbReference type="EC" id="3.1.11.5"/>
    </reaction>
</comment>
<keyword evidence="7 15" id="KW-0269">Exonuclease</keyword>
<dbReference type="Gene3D" id="1.10.486.10">
    <property type="entry name" value="PCRA, domain 4"/>
    <property type="match status" value="1"/>
</dbReference>
<dbReference type="GO" id="GO:0003677">
    <property type="term" value="F:DNA binding"/>
    <property type="evidence" value="ECO:0007669"/>
    <property type="project" value="UniProtKB-UniRule"/>
</dbReference>
<feature type="binding site" evidence="15">
    <location>
        <position position="981"/>
    </location>
    <ligand>
        <name>Mg(2+)</name>
        <dbReference type="ChEBI" id="CHEBI:18420"/>
    </ligand>
</feature>
<comment type="miscellaneous">
    <text evidence="15">In the RecBCD complex, RecB has a slow 3'-5' helicase, an exonuclease activity and loads RecA onto ssDNA, RecD has a fast 5'-3' helicase activity, while RecC stimulates the ATPase and processivity of the RecB helicase and contributes to recognition of the Chi site.</text>
</comment>
<evidence type="ECO:0000256" key="12">
    <source>
        <dbReference type="ARBA" id="ARBA00023235"/>
    </source>
</evidence>
<dbReference type="InterPro" id="IPR027417">
    <property type="entry name" value="P-loop_NTPase"/>
</dbReference>
<comment type="catalytic activity">
    <reaction evidence="13 15">
        <text>Couples ATP hydrolysis with the unwinding of duplex DNA by translocating in the 3'-5' direction.</text>
        <dbReference type="EC" id="5.6.2.4"/>
    </reaction>
</comment>
<evidence type="ECO:0000256" key="15">
    <source>
        <dbReference type="HAMAP-Rule" id="MF_01485"/>
    </source>
</evidence>
<dbReference type="Gene3D" id="1.10.3170.10">
    <property type="entry name" value="Recbcd, chain B, domain 2"/>
    <property type="match status" value="1"/>
</dbReference>
<dbReference type="GO" id="GO:0008854">
    <property type="term" value="F:exodeoxyribonuclease V activity"/>
    <property type="evidence" value="ECO:0007669"/>
    <property type="project" value="UniProtKB-EC"/>
</dbReference>
<comment type="cofactor">
    <cofactor evidence="15">
        <name>Mg(2+)</name>
        <dbReference type="ChEBI" id="CHEBI:18420"/>
    </cofactor>
    <text evidence="15">Binds 1 Mg(2+) ion per subunit.</text>
</comment>
<feature type="binding site" evidence="15">
    <location>
        <position position="1107"/>
    </location>
    <ligand>
        <name>Mg(2+)</name>
        <dbReference type="ChEBI" id="CHEBI:18420"/>
    </ligand>
</feature>
<dbReference type="PANTHER" id="PTHR11070:SF23">
    <property type="entry name" value="RECBCD ENZYME SUBUNIT RECB"/>
    <property type="match status" value="1"/>
</dbReference>
<evidence type="ECO:0000256" key="4">
    <source>
        <dbReference type="ARBA" id="ARBA00022763"/>
    </source>
</evidence>
<dbReference type="Gene3D" id="3.90.320.10">
    <property type="match status" value="1"/>
</dbReference>
<evidence type="ECO:0000256" key="11">
    <source>
        <dbReference type="ARBA" id="ARBA00023204"/>
    </source>
</evidence>
<dbReference type="OrthoDB" id="9810135at2"/>
<dbReference type="SUPFAM" id="SSF52540">
    <property type="entry name" value="P-loop containing nucleoside triphosphate hydrolases"/>
    <property type="match status" value="1"/>
</dbReference>
<dbReference type="AlphaFoldDB" id="A0A1X7AKL1"/>
<keyword evidence="2 15" id="KW-0479">Metal-binding</keyword>
<comment type="domain">
    <text evidence="15">The C-terminal domain has nuclease activity and interacts with RecD. It interacts with RecA, facilitating its loading onto ssDNA.</text>
</comment>
<accession>A0A1X7AKL1</accession>
<dbReference type="NCBIfam" id="TIGR00609">
    <property type="entry name" value="recB"/>
    <property type="match status" value="1"/>
</dbReference>
<dbReference type="InterPro" id="IPR014016">
    <property type="entry name" value="UvrD-like_ATP-bd"/>
</dbReference>
<keyword evidence="8 15" id="KW-0067">ATP-binding</keyword>
<dbReference type="EMBL" id="FWPT01000005">
    <property type="protein sequence ID" value="SMA47147.1"/>
    <property type="molecule type" value="Genomic_DNA"/>
</dbReference>
<dbReference type="GO" id="GO:0000287">
    <property type="term" value="F:magnesium ion binding"/>
    <property type="evidence" value="ECO:0007669"/>
    <property type="project" value="UniProtKB-UniRule"/>
</dbReference>
<evidence type="ECO:0000256" key="14">
    <source>
        <dbReference type="ARBA" id="ARBA00048988"/>
    </source>
</evidence>
<dbReference type="InterPro" id="IPR014017">
    <property type="entry name" value="DNA_helicase_UvrD-like_C"/>
</dbReference>
<keyword evidence="5 15" id="KW-0378">Hydrolase</keyword>
<evidence type="ECO:0000256" key="7">
    <source>
        <dbReference type="ARBA" id="ARBA00022839"/>
    </source>
</evidence>
<feature type="domain" description="UvrD-like helicase C-terminal" evidence="18">
    <location>
        <begin position="493"/>
        <end position="759"/>
    </location>
</feature>
<evidence type="ECO:0000313" key="20">
    <source>
        <dbReference type="Proteomes" id="UP000196573"/>
    </source>
</evidence>
<evidence type="ECO:0000256" key="3">
    <source>
        <dbReference type="ARBA" id="ARBA00022741"/>
    </source>
</evidence>
<reference evidence="19 20" key="1">
    <citation type="submission" date="2017-03" db="EMBL/GenBank/DDBJ databases">
        <authorList>
            <person name="Afonso C.L."/>
            <person name="Miller P.J."/>
            <person name="Scott M.A."/>
            <person name="Spackman E."/>
            <person name="Goraichik I."/>
            <person name="Dimitrov K.M."/>
            <person name="Suarez D.L."/>
            <person name="Swayne D.E."/>
        </authorList>
    </citation>
    <scope>NUCLEOTIDE SEQUENCE [LARGE SCALE GENOMIC DNA]</scope>
    <source>
        <strain evidence="19">SB41UT1</strain>
    </source>
</reference>
<dbReference type="PROSITE" id="PS51217">
    <property type="entry name" value="UVRD_HELICASE_CTER"/>
    <property type="match status" value="1"/>
</dbReference>
<dbReference type="InterPro" id="IPR004586">
    <property type="entry name" value="RecB"/>
</dbReference>
<dbReference type="InterPro" id="IPR000212">
    <property type="entry name" value="DNA_helicase_UvrD/REP"/>
</dbReference>
<dbReference type="GO" id="GO:0005829">
    <property type="term" value="C:cytosol"/>
    <property type="evidence" value="ECO:0007669"/>
    <property type="project" value="TreeGrafter"/>
</dbReference>
<feature type="binding site" evidence="15">
    <location>
        <position position="1094"/>
    </location>
    <ligand>
        <name>Mg(2+)</name>
        <dbReference type="ChEBI" id="CHEBI:18420"/>
    </ligand>
</feature>
<protein>
    <recommendedName>
        <fullName evidence="15">RecBCD enzyme subunit RecB</fullName>
        <ecNumber evidence="15">3.1.11.5</ecNumber>
        <ecNumber evidence="15">5.6.2.4</ecNumber>
    </recommendedName>
    <alternativeName>
        <fullName evidence="15">DNA 3'-5' helicase subunit RecB</fullName>
    </alternativeName>
    <alternativeName>
        <fullName evidence="15">Exonuclease V subunit RecB</fullName>
        <shortName evidence="15">ExoV subunit RecB</shortName>
    </alternativeName>
    <alternativeName>
        <fullName evidence="15">Helicase/nuclease RecBCD subunit RecB</fullName>
    </alternativeName>
</protein>
<evidence type="ECO:0000256" key="8">
    <source>
        <dbReference type="ARBA" id="ARBA00022840"/>
    </source>
</evidence>
<keyword evidence="1 15" id="KW-0540">Nuclease</keyword>
<dbReference type="Proteomes" id="UP000196573">
    <property type="component" value="Unassembled WGS sequence"/>
</dbReference>
<feature type="region of interest" description="Nuclease activity, interacts with RecD and RecA" evidence="15">
    <location>
        <begin position="915"/>
        <end position="1210"/>
    </location>
</feature>
<evidence type="ECO:0000256" key="5">
    <source>
        <dbReference type="ARBA" id="ARBA00022801"/>
    </source>
</evidence>
<gene>
    <name evidence="15 19" type="primary">recB</name>
    <name evidence="19" type="ORF">EHSB41UT_02330</name>
</gene>
<evidence type="ECO:0000313" key="19">
    <source>
        <dbReference type="EMBL" id="SMA47147.1"/>
    </source>
</evidence>
<evidence type="ECO:0000256" key="10">
    <source>
        <dbReference type="ARBA" id="ARBA00023125"/>
    </source>
</evidence>
<keyword evidence="20" id="KW-1185">Reference proteome</keyword>
<sequence>MTDIMTANTHPASETLNALTLPLHGHRLIEASAGTGKTFTIAALYLRLLLGHGASGSAHKEPLTVDQILVVTFTEAATAELRDRVRARIHEARQAFLEGSSKDPIISQLLAELDNHSMQAERLLAAERQMDEAAIFTIHGFCQRMLKQHAFESGTLFTSELMEDQSELITDTVADFWRRTMYPLDIEMAGLVRSIWEKPSKLEKDLIFWLHQQDLQLVNNNIPASFTAIYEQINAIKAVKAQWRDSQQDIHTGLAAVLKKNSKSWKRLEKMSEFAHSDELVPVFSDETSWFCYTPEVLATACAKGKTPPDLEVFRSIAGLNDSDMDLKEALQGMILRDALQDVGSRLIQRRLELRKMSFDDLLTQLDKALQAPTGPILAQQIRDNFRVGLIDEFQDTDAVQYRIFGNIYPVVADTQDYGLFLIGDPKQAIYAFRGADIFTYIHAKHQISHHYTLPTNWRSSQEMIASVNHLFAQAQSPFIYNSDIPFQPVGYSDKASLRGLFVDGERQTAMQLWYTSNGDGNIGKGDYEAAMAEATAEEINRLLTLAKEQRCLTGGSEQEPLAPNEVAVLVRTGTQAEKVRDALVARNIASVYMSDRSSVFDSPEALDISRLLAASLEPTNERKLRAALATPLLALSAQTLDELNNNELHWEEAVEEFNDYHQIWLSRGVLPMLRQLITRRRLAENLLASPNGERRLTNIQHIGELLAAAARERETPHALLRWLQERISSPDTNAKEQQLHLESERDLVQIVTIHKSKGLEYGVVFMPFVCTWRQQDKALFHNDQQQVVADLLNSEESVEIADRERLAEDLRLLYVALTRSVHACYLGLGPVKLRATAKNKDLTDLNKTAFGHLLKPGGPITVPEFRDALDRLEQNCPAITVADLPDSQLPRYQPPADQLPELSARQFTGQITRNWWMTSYSALSRNASHAQAAVTPDASHEQPGLDLEVQGQSQTAVIERPAFTSLLDFPRGAQPGTFLHEIFERVAFENPNPQEIEATIRDLLLINNFDEQWLPVLQEMVQTVIHTPMNDTGMKLSDLTKDGYKPELEFNLPLGLLKAQELNTLLKTQDPLAARAGELNFYDLQGMLKGFIDLTFQHDGCWYVLDWKSNWLGDTTAAYTREAMAEAMIDHRYDLQYLIYTLALHRLLKTRIPDYDYDAHVGGAFYIFLRGVQLNDTGERTGIYYHRPDKSLIEALDSLFHGQKETVTC</sequence>
<comment type="catalytic activity">
    <reaction evidence="14 15">
        <text>ATP + H2O = ADP + phosphate + H(+)</text>
        <dbReference type="Rhea" id="RHEA:13065"/>
        <dbReference type="ChEBI" id="CHEBI:15377"/>
        <dbReference type="ChEBI" id="CHEBI:15378"/>
        <dbReference type="ChEBI" id="CHEBI:30616"/>
        <dbReference type="ChEBI" id="CHEBI:43474"/>
        <dbReference type="ChEBI" id="CHEBI:456216"/>
        <dbReference type="EC" id="5.6.2.4"/>
    </reaction>
</comment>
<dbReference type="Pfam" id="PF13361">
    <property type="entry name" value="UvrD_C"/>
    <property type="match status" value="2"/>
</dbReference>
<keyword evidence="11 15" id="KW-0234">DNA repair</keyword>
<dbReference type="EC" id="5.6.2.4" evidence="15"/>
<name>A0A1X7AKL1_9GAMM</name>
<keyword evidence="10 15" id="KW-0238">DNA-binding</keyword>
<dbReference type="RefSeq" id="WP_087110040.1">
    <property type="nucleotide sequence ID" value="NZ_CBCSCN010000003.1"/>
</dbReference>
<feature type="active site" description="For nuclease activity" evidence="15">
    <location>
        <position position="1107"/>
    </location>
</feature>
<organism evidence="19 20">
    <name type="scientific">Parendozoicomonas haliclonae</name>
    <dbReference type="NCBI Taxonomy" id="1960125"/>
    <lineage>
        <taxon>Bacteria</taxon>
        <taxon>Pseudomonadati</taxon>
        <taxon>Pseudomonadota</taxon>
        <taxon>Gammaproteobacteria</taxon>
        <taxon>Oceanospirillales</taxon>
        <taxon>Endozoicomonadaceae</taxon>
        <taxon>Parendozoicomonas</taxon>
    </lineage>
</organism>
<dbReference type="InterPro" id="IPR038726">
    <property type="entry name" value="PDDEXK_AddAB-type"/>
</dbReference>
<keyword evidence="4 15" id="KW-0227">DNA damage</keyword>
<dbReference type="GO" id="GO:0043138">
    <property type="term" value="F:3'-5' DNA helicase activity"/>
    <property type="evidence" value="ECO:0007669"/>
    <property type="project" value="UniProtKB-UniRule"/>
</dbReference>
<evidence type="ECO:0000256" key="6">
    <source>
        <dbReference type="ARBA" id="ARBA00022806"/>
    </source>
</evidence>
<dbReference type="InterPro" id="IPR011604">
    <property type="entry name" value="PDDEXK-like_dom_sf"/>
</dbReference>
<dbReference type="PROSITE" id="PS51198">
    <property type="entry name" value="UVRD_HELICASE_ATP_BIND"/>
    <property type="match status" value="1"/>
</dbReference>
<dbReference type="CDD" id="cd22352">
    <property type="entry name" value="RecB_C-like"/>
    <property type="match status" value="1"/>
</dbReference>
<dbReference type="PANTHER" id="PTHR11070">
    <property type="entry name" value="UVRD / RECB / PCRA DNA HELICASE FAMILY MEMBER"/>
    <property type="match status" value="1"/>
</dbReference>
<dbReference type="SUPFAM" id="SSF52980">
    <property type="entry name" value="Restriction endonuclease-like"/>
    <property type="match status" value="1"/>
</dbReference>
<keyword evidence="9 15" id="KW-0460">Magnesium</keyword>
<proteinExistence type="inferred from homology"/>
<dbReference type="Pfam" id="PF00580">
    <property type="entry name" value="UvrD-helicase"/>
    <property type="match status" value="1"/>
</dbReference>
<feature type="domain" description="UvrD-like helicase ATP-binding" evidence="17">
    <location>
        <begin position="10"/>
        <end position="461"/>
    </location>
</feature>
<comment type="function">
    <text evidence="15">A helicase/nuclease that prepares dsDNA breaks (DSB) for recombinational DNA repair. Binds to DSBs and unwinds DNA via a highly rapid and processive ATP-dependent bidirectional helicase activity. Unwinds dsDNA until it encounters a Chi (crossover hotspot instigator) sequence from the 3' direction. Cuts ssDNA a few nucleotides 3' to the Chi site. The properties and activities of the enzyme are changed at Chi. The Chi-altered holoenzyme produces a long 3'-ssDNA overhang and facilitates RecA-binding to the ssDNA for homologous DNA recombination and repair. Holoenzyme degrades any linearized DNA that is unable to undergo homologous recombination. In the holoenzyme this subunit contributes ATPase, 3'-5' helicase, exonuclease activity and loads RecA onto ssDNA.</text>
</comment>
<evidence type="ECO:0000259" key="18">
    <source>
        <dbReference type="PROSITE" id="PS51217"/>
    </source>
</evidence>
<feature type="region of interest" description="DNA-binding and helicase activity, interacts with RecC" evidence="15">
    <location>
        <begin position="1"/>
        <end position="862"/>
    </location>
</feature>
<evidence type="ECO:0000256" key="13">
    <source>
        <dbReference type="ARBA" id="ARBA00034617"/>
    </source>
</evidence>
<dbReference type="InterPro" id="IPR011335">
    <property type="entry name" value="Restrct_endonuc-II-like"/>
</dbReference>
<dbReference type="GO" id="GO:0016887">
    <property type="term" value="F:ATP hydrolysis activity"/>
    <property type="evidence" value="ECO:0007669"/>
    <property type="project" value="RHEA"/>
</dbReference>
<evidence type="ECO:0000256" key="2">
    <source>
        <dbReference type="ARBA" id="ARBA00022723"/>
    </source>
</evidence>
<keyword evidence="6 15" id="KW-0347">Helicase</keyword>
<comment type="domain">
    <text evidence="15">The N-terminal DNA-binding domain is a ssDNA-dependent ATPase and has ATP-dependent 3'-5' helicase function. This domain interacts with RecC.</text>
</comment>
<comment type="similarity">
    <text evidence="15">Belongs to the helicase family. UvrD subfamily.</text>
</comment>
<keyword evidence="3 15" id="KW-0547">Nucleotide-binding</keyword>
<evidence type="ECO:0000256" key="16">
    <source>
        <dbReference type="PROSITE-ProRule" id="PRU00560"/>
    </source>
</evidence>
<feature type="binding site" evidence="16">
    <location>
        <begin position="31"/>
        <end position="38"/>
    </location>
    <ligand>
        <name>ATP</name>
        <dbReference type="ChEBI" id="CHEBI:30616"/>
    </ligand>
</feature>
<comment type="subunit">
    <text evidence="15">Heterotrimer of RecB, RecC and RecD. All subunits contribute to DNA-binding. Interacts with RecA.</text>
</comment>
<evidence type="ECO:0000256" key="1">
    <source>
        <dbReference type="ARBA" id="ARBA00022722"/>
    </source>
</evidence>
<evidence type="ECO:0000256" key="9">
    <source>
        <dbReference type="ARBA" id="ARBA00022842"/>
    </source>
</evidence>
<dbReference type="Gene3D" id="3.40.50.300">
    <property type="entry name" value="P-loop containing nucleotide triphosphate hydrolases"/>
    <property type="match status" value="2"/>
</dbReference>
<dbReference type="GO" id="GO:0009338">
    <property type="term" value="C:exodeoxyribonuclease V complex"/>
    <property type="evidence" value="ECO:0007669"/>
    <property type="project" value="TreeGrafter"/>
</dbReference>
<dbReference type="GO" id="GO:0005524">
    <property type="term" value="F:ATP binding"/>
    <property type="evidence" value="ECO:0007669"/>
    <property type="project" value="UniProtKB-UniRule"/>
</dbReference>
<dbReference type="GO" id="GO:0000724">
    <property type="term" value="P:double-strand break repair via homologous recombination"/>
    <property type="evidence" value="ECO:0007669"/>
    <property type="project" value="UniProtKB-UniRule"/>
</dbReference>